<keyword evidence="1" id="KW-0472">Membrane</keyword>
<comment type="caution">
    <text evidence="2">The sequence shown here is derived from an EMBL/GenBank/DDBJ whole genome shotgun (WGS) entry which is preliminary data.</text>
</comment>
<dbReference type="Proteomes" id="UP000255326">
    <property type="component" value="Unassembled WGS sequence"/>
</dbReference>
<accession>A0A370GD93</accession>
<dbReference type="AlphaFoldDB" id="A0A370GD93"/>
<keyword evidence="3" id="KW-1185">Reference proteome</keyword>
<dbReference type="OrthoDB" id="9868826at2"/>
<keyword evidence="1" id="KW-0812">Transmembrane</keyword>
<gene>
    <name evidence="2" type="ORF">DFR59_10910</name>
</gene>
<organism evidence="2 3">
    <name type="scientific">Falsibacillus pallidus</name>
    <dbReference type="NCBI Taxonomy" id="493781"/>
    <lineage>
        <taxon>Bacteria</taxon>
        <taxon>Bacillati</taxon>
        <taxon>Bacillota</taxon>
        <taxon>Bacilli</taxon>
        <taxon>Bacillales</taxon>
        <taxon>Bacillaceae</taxon>
        <taxon>Falsibacillus</taxon>
    </lineage>
</organism>
<dbReference type="RefSeq" id="WP_158538388.1">
    <property type="nucleotide sequence ID" value="NZ_QQAY01000009.1"/>
</dbReference>
<feature type="transmembrane region" description="Helical" evidence="1">
    <location>
        <begin position="6"/>
        <end position="31"/>
    </location>
</feature>
<proteinExistence type="predicted"/>
<name>A0A370GD93_9BACI</name>
<keyword evidence="1" id="KW-1133">Transmembrane helix</keyword>
<sequence length="123" mass="13950">MNEKGMVFPMVLVLAMAMMISLTIGASITLAERKYSQEIIEYYKVKTATMLAVSYIQEHIEELDSISAQGEMTFSTVRIQIEPEEIGDQLIVHLSAVGAEGRKFPMTFVYNKETKKMMDFDNI</sequence>
<protein>
    <submittedName>
        <fullName evidence="2">ComG operon protein 7 (ComGG)</fullName>
    </submittedName>
</protein>
<dbReference type="EMBL" id="QQAY01000009">
    <property type="protein sequence ID" value="RDI41166.1"/>
    <property type="molecule type" value="Genomic_DNA"/>
</dbReference>
<evidence type="ECO:0000313" key="3">
    <source>
        <dbReference type="Proteomes" id="UP000255326"/>
    </source>
</evidence>
<evidence type="ECO:0000256" key="1">
    <source>
        <dbReference type="SAM" id="Phobius"/>
    </source>
</evidence>
<evidence type="ECO:0000313" key="2">
    <source>
        <dbReference type="EMBL" id="RDI41166.1"/>
    </source>
</evidence>
<reference evidence="2 3" key="1">
    <citation type="submission" date="2018-07" db="EMBL/GenBank/DDBJ databases">
        <title>Genomic Encyclopedia of Type Strains, Phase IV (KMG-IV): sequencing the most valuable type-strain genomes for metagenomic binning, comparative biology and taxonomic classification.</title>
        <authorList>
            <person name="Goeker M."/>
        </authorList>
    </citation>
    <scope>NUCLEOTIDE SEQUENCE [LARGE SCALE GENOMIC DNA]</scope>
    <source>
        <strain evidence="2 3">DSM 25281</strain>
    </source>
</reference>